<gene>
    <name evidence="3" type="primary">LOC113147211</name>
</gene>
<keyword evidence="2" id="KW-1185">Reference proteome</keyword>
<feature type="compositionally biased region" description="Basic and acidic residues" evidence="1">
    <location>
        <begin position="89"/>
        <end position="102"/>
    </location>
</feature>
<dbReference type="GeneID" id="113147211"/>
<evidence type="ECO:0000313" key="2">
    <source>
        <dbReference type="Proteomes" id="UP000515125"/>
    </source>
</evidence>
<dbReference type="RefSeq" id="XP_026192771.1">
    <property type="nucleotide sequence ID" value="XM_026336986.1"/>
</dbReference>
<dbReference type="OrthoDB" id="21449at2759"/>
<dbReference type="Proteomes" id="UP000515125">
    <property type="component" value="Unplaced"/>
</dbReference>
<accession>A0A6P6RXZ0</accession>
<reference evidence="3" key="1">
    <citation type="submission" date="2025-08" db="UniProtKB">
        <authorList>
            <consortium name="RefSeq"/>
        </authorList>
    </citation>
    <scope>IDENTIFICATION</scope>
</reference>
<protein>
    <submittedName>
        <fullName evidence="3">Uncharacterized protein LOC113147211</fullName>
    </submittedName>
</protein>
<name>A0A6P6RXZ0_9EIME</name>
<sequence length="292" mass="29071">MVCSPSACSSEARAAASFSSAGSPSPMCPRTNAATRSPYYFSPSLDLDWAAADASAFNDESTPAGKFVLRLCAEAEARSHEDLKKICKDSKAGSRAKGEGAVRRTAHAAPHGTSSGASPPANTALSATATAALAPAPAGAASHELSGPAQLPVQRFTPDGGAAEDALAPAKLSPANAAHLYAEGMSTRTLLQPRDASGGSDAASAPALTEGVDVSAEASDAGSEMALQQTTNAEPSSAHLDAHAAAALGAPRGPLQAPWSREGSLLGGQGRLRTAAFAASGSLLIACGRVLL</sequence>
<feature type="region of interest" description="Disordered" evidence="1">
    <location>
        <begin position="89"/>
        <end position="123"/>
    </location>
</feature>
<organism evidence="2 3">
    <name type="scientific">Cyclospora cayetanensis</name>
    <dbReference type="NCBI Taxonomy" id="88456"/>
    <lineage>
        <taxon>Eukaryota</taxon>
        <taxon>Sar</taxon>
        <taxon>Alveolata</taxon>
        <taxon>Apicomplexa</taxon>
        <taxon>Conoidasida</taxon>
        <taxon>Coccidia</taxon>
        <taxon>Eucoccidiorida</taxon>
        <taxon>Eimeriorina</taxon>
        <taxon>Eimeriidae</taxon>
        <taxon>Cyclospora</taxon>
    </lineage>
</organism>
<evidence type="ECO:0000313" key="3">
    <source>
        <dbReference type="RefSeq" id="XP_026192771.1"/>
    </source>
</evidence>
<dbReference type="AlphaFoldDB" id="A0A6P6RXZ0"/>
<proteinExistence type="predicted"/>
<evidence type="ECO:0000256" key="1">
    <source>
        <dbReference type="SAM" id="MobiDB-lite"/>
    </source>
</evidence>